<evidence type="ECO:0008006" key="2">
    <source>
        <dbReference type="Google" id="ProtNLM"/>
    </source>
</evidence>
<reference evidence="1" key="1">
    <citation type="submission" date="2019-08" db="EMBL/GenBank/DDBJ databases">
        <authorList>
            <person name="Kucharzyk K."/>
            <person name="Murdoch R.W."/>
            <person name="Higgins S."/>
            <person name="Loffler F."/>
        </authorList>
    </citation>
    <scope>NUCLEOTIDE SEQUENCE</scope>
</reference>
<organism evidence="1">
    <name type="scientific">bioreactor metagenome</name>
    <dbReference type="NCBI Taxonomy" id="1076179"/>
    <lineage>
        <taxon>unclassified sequences</taxon>
        <taxon>metagenomes</taxon>
        <taxon>ecological metagenomes</taxon>
    </lineage>
</organism>
<dbReference type="EMBL" id="VSSQ01051140">
    <property type="protein sequence ID" value="MPN05228.1"/>
    <property type="molecule type" value="Genomic_DNA"/>
</dbReference>
<evidence type="ECO:0000313" key="1">
    <source>
        <dbReference type="EMBL" id="MPN05228.1"/>
    </source>
</evidence>
<accession>A0A645ET66</accession>
<gene>
    <name evidence="1" type="ORF">SDC9_152478</name>
</gene>
<comment type="caution">
    <text evidence="1">The sequence shown here is derived from an EMBL/GenBank/DDBJ whole genome shotgun (WGS) entry which is preliminary data.</text>
</comment>
<name>A0A645ET66_9ZZZZ</name>
<sequence>MLNGVELIALHADVDLIQAQCAHENAGAFDDLFTLLQHESVVGGYVGLALGSVENDGVRFAHGRAQLHVGGEAGAAHAGDSAGLDNLNDFFGREAFPACPGFAVGMEGILEVVFDDHRNHLVARGGGTRLYSHNLTRNACMDGGAQPGNFADLLSHGDRVSHVHNGLAGRAQMHVHGDYHLRGCLGERRDRLMLRGLLVLGGVDAAVKFILHSITSALSLSANCDLLNKISFI</sequence>
<protein>
    <recommendedName>
        <fullName evidence="2">NAD-specific glutamate dehydrogenase</fullName>
    </recommendedName>
</protein>
<dbReference type="AlphaFoldDB" id="A0A645ET66"/>
<proteinExistence type="predicted"/>